<dbReference type="Proteomes" id="UP000279259">
    <property type="component" value="Unassembled WGS sequence"/>
</dbReference>
<gene>
    <name evidence="9" type="ORF">EHS25_007678</name>
</gene>
<comment type="subcellular location">
    <subcellularLocation>
        <location evidence="2">Membrane</location>
    </subcellularLocation>
    <subcellularLocation>
        <location evidence="1">Mitochondrion</location>
    </subcellularLocation>
</comment>
<evidence type="ECO:0008006" key="11">
    <source>
        <dbReference type="Google" id="ProtNLM"/>
    </source>
</evidence>
<keyword evidence="5" id="KW-0175">Coiled coil</keyword>
<feature type="compositionally biased region" description="Pro residues" evidence="8">
    <location>
        <begin position="101"/>
        <end position="116"/>
    </location>
</feature>
<protein>
    <recommendedName>
        <fullName evidence="11">Mitochondrial protein</fullName>
    </recommendedName>
</protein>
<evidence type="ECO:0000256" key="6">
    <source>
        <dbReference type="ARBA" id="ARBA00023128"/>
    </source>
</evidence>
<keyword evidence="4" id="KW-1133">Transmembrane helix</keyword>
<evidence type="ECO:0000256" key="3">
    <source>
        <dbReference type="ARBA" id="ARBA00022692"/>
    </source>
</evidence>
<dbReference type="GO" id="GO:0016020">
    <property type="term" value="C:membrane"/>
    <property type="evidence" value="ECO:0007669"/>
    <property type="project" value="UniProtKB-SubCell"/>
</dbReference>
<dbReference type="EMBL" id="RSCD01000004">
    <property type="protein sequence ID" value="RSH93324.1"/>
    <property type="molecule type" value="Genomic_DNA"/>
</dbReference>
<keyword evidence="7" id="KW-0472">Membrane</keyword>
<name>A0A427YQD5_9TREE</name>
<feature type="region of interest" description="Disordered" evidence="8">
    <location>
        <begin position="42"/>
        <end position="137"/>
    </location>
</feature>
<dbReference type="Gene3D" id="1.20.5.340">
    <property type="match status" value="1"/>
</dbReference>
<dbReference type="STRING" id="1890683.A0A427YQD5"/>
<keyword evidence="10" id="KW-1185">Reference proteome</keyword>
<dbReference type="InterPro" id="IPR024461">
    <property type="entry name" value="CCDC90-like"/>
</dbReference>
<evidence type="ECO:0000256" key="4">
    <source>
        <dbReference type="ARBA" id="ARBA00022989"/>
    </source>
</evidence>
<sequence>MLPLSRSLRHLTLRRSLRARPIQVIPSSLPLRFARPVTIYAPGPSSSSDSNDPTRYEIIPPSTSPDPSSSSSSGPSDPSIPPPGSSRHPSSDSPNTATPNDQPPPPPPDPDSPTSPTPGLVVSNLPQPPETVPVKTPPHLQHPFDTHAFVSYLEKNGLSSGSAETLMQAVRKIIVRRSEQTRDDMLGKEDMENAAYLFRAALSELRTELSVKSRNDGVALKAMTAAIQREVDSLEQKLKEDVQTLKHDIEMDMGNRKSETRTEMKGFDIAIEEINNKFTISLGDLRTEIESAKWDATRRAISIIVLLVVAGVAVTIYTAPAPVVDKPAVKPPAPTTRDMAVGMDDELLPDDGDEVFPEERIEKLLSDRVAEKVRSPRKGKEKKEELFVDKI</sequence>
<evidence type="ECO:0000313" key="10">
    <source>
        <dbReference type="Proteomes" id="UP000279259"/>
    </source>
</evidence>
<evidence type="ECO:0000256" key="1">
    <source>
        <dbReference type="ARBA" id="ARBA00004173"/>
    </source>
</evidence>
<keyword evidence="6" id="KW-0496">Mitochondrion</keyword>
<evidence type="ECO:0000313" key="9">
    <source>
        <dbReference type="EMBL" id="RSH93324.1"/>
    </source>
</evidence>
<dbReference type="AlphaFoldDB" id="A0A427YQD5"/>
<evidence type="ECO:0000256" key="7">
    <source>
        <dbReference type="ARBA" id="ARBA00023136"/>
    </source>
</evidence>
<evidence type="ECO:0000256" key="5">
    <source>
        <dbReference type="ARBA" id="ARBA00023054"/>
    </source>
</evidence>
<dbReference type="PANTHER" id="PTHR14360">
    <property type="entry name" value="PROTEIN FMP32, MITOCHONDRIAL"/>
    <property type="match status" value="1"/>
</dbReference>
<proteinExistence type="predicted"/>
<accession>A0A427YQD5</accession>
<dbReference type="GO" id="GO:0005739">
    <property type="term" value="C:mitochondrion"/>
    <property type="evidence" value="ECO:0007669"/>
    <property type="project" value="UniProtKB-SubCell"/>
</dbReference>
<dbReference type="PANTHER" id="PTHR14360:SF12">
    <property type="entry name" value="MOZ PROTEIN REPRESENTS A CHROMATIN-ASSOCIATED ACETYLTRANSFERASE"/>
    <property type="match status" value="1"/>
</dbReference>
<reference evidence="9 10" key="1">
    <citation type="submission" date="2018-11" db="EMBL/GenBank/DDBJ databases">
        <title>Genome sequence of Saitozyma podzolica DSM 27192.</title>
        <authorList>
            <person name="Aliyu H."/>
            <person name="Gorte O."/>
            <person name="Ochsenreither K."/>
        </authorList>
    </citation>
    <scope>NUCLEOTIDE SEQUENCE [LARGE SCALE GENOMIC DNA]</scope>
    <source>
        <strain evidence="9 10">DSM 27192</strain>
    </source>
</reference>
<comment type="caution">
    <text evidence="9">The sequence shown here is derived from an EMBL/GenBank/DDBJ whole genome shotgun (WGS) entry which is preliminary data.</text>
</comment>
<dbReference type="Pfam" id="PF07798">
    <property type="entry name" value="CCDC90-like"/>
    <property type="match status" value="1"/>
</dbReference>
<keyword evidence="3" id="KW-0812">Transmembrane</keyword>
<feature type="compositionally biased region" description="Low complexity" evidence="8">
    <location>
        <begin position="59"/>
        <end position="77"/>
    </location>
</feature>
<evidence type="ECO:0000256" key="2">
    <source>
        <dbReference type="ARBA" id="ARBA00004370"/>
    </source>
</evidence>
<dbReference type="OrthoDB" id="1552at2759"/>
<organism evidence="9 10">
    <name type="scientific">Saitozyma podzolica</name>
    <dbReference type="NCBI Taxonomy" id="1890683"/>
    <lineage>
        <taxon>Eukaryota</taxon>
        <taxon>Fungi</taxon>
        <taxon>Dikarya</taxon>
        <taxon>Basidiomycota</taxon>
        <taxon>Agaricomycotina</taxon>
        <taxon>Tremellomycetes</taxon>
        <taxon>Tremellales</taxon>
        <taxon>Trimorphomycetaceae</taxon>
        <taxon>Saitozyma</taxon>
    </lineage>
</organism>
<evidence type="ECO:0000256" key="8">
    <source>
        <dbReference type="SAM" id="MobiDB-lite"/>
    </source>
</evidence>